<dbReference type="Gene3D" id="2.60.40.10">
    <property type="entry name" value="Immunoglobulins"/>
    <property type="match status" value="1"/>
</dbReference>
<dbReference type="EMBL" id="FMZC01000019">
    <property type="protein sequence ID" value="SDE50562.1"/>
    <property type="molecule type" value="Genomic_DNA"/>
</dbReference>
<dbReference type="PANTHER" id="PTHR45632:SF17">
    <property type="entry name" value="KELCH-LIKE PROTEIN 31"/>
    <property type="match status" value="1"/>
</dbReference>
<dbReference type="CDD" id="cd00063">
    <property type="entry name" value="FN3"/>
    <property type="match status" value="1"/>
</dbReference>
<organism evidence="4 5">
    <name type="scientific">Paracidovorax valerianellae</name>
    <dbReference type="NCBI Taxonomy" id="187868"/>
    <lineage>
        <taxon>Bacteria</taxon>
        <taxon>Pseudomonadati</taxon>
        <taxon>Pseudomonadota</taxon>
        <taxon>Betaproteobacteria</taxon>
        <taxon>Burkholderiales</taxon>
        <taxon>Comamonadaceae</taxon>
        <taxon>Paracidovorax</taxon>
    </lineage>
</organism>
<dbReference type="Gene3D" id="2.120.10.80">
    <property type="entry name" value="Kelch-type beta propeller"/>
    <property type="match status" value="1"/>
</dbReference>
<dbReference type="InterPro" id="IPR013783">
    <property type="entry name" value="Ig-like_fold"/>
</dbReference>
<dbReference type="InterPro" id="IPR011043">
    <property type="entry name" value="Gal_Oxase/kelch_b-propeller"/>
</dbReference>
<dbReference type="SMART" id="SM00060">
    <property type="entry name" value="FN3"/>
    <property type="match status" value="1"/>
</dbReference>
<dbReference type="NCBIfam" id="NF041766">
    <property type="entry name" value="choice_anch_U"/>
    <property type="match status" value="1"/>
</dbReference>
<keyword evidence="2" id="KW-0732">Signal</keyword>
<evidence type="ECO:0000256" key="2">
    <source>
        <dbReference type="SAM" id="SignalP"/>
    </source>
</evidence>
<keyword evidence="5" id="KW-1185">Reference proteome</keyword>
<keyword evidence="1" id="KW-0472">Membrane</keyword>
<gene>
    <name evidence="4" type="ORF">SAMN05192589_11925</name>
</gene>
<dbReference type="InterPro" id="IPR006652">
    <property type="entry name" value="Kelch_1"/>
</dbReference>
<dbReference type="PANTHER" id="PTHR45632">
    <property type="entry name" value="LD33804P"/>
    <property type="match status" value="1"/>
</dbReference>
<dbReference type="NCBIfam" id="TIGR04174">
    <property type="entry name" value="IPTL_CTERM"/>
    <property type="match status" value="1"/>
</dbReference>
<name>A0A1G7DGC6_9BURK</name>
<feature type="signal peptide" evidence="2">
    <location>
        <begin position="1"/>
        <end position="33"/>
    </location>
</feature>
<keyword evidence="1" id="KW-0812">Transmembrane</keyword>
<feature type="domain" description="Fibronectin type-III" evidence="3">
    <location>
        <begin position="578"/>
        <end position="673"/>
    </location>
</feature>
<feature type="chain" id="PRO_5011585787" evidence="2">
    <location>
        <begin position="34"/>
        <end position="850"/>
    </location>
</feature>
<dbReference type="AlphaFoldDB" id="A0A1G7DGC6"/>
<dbReference type="Proteomes" id="UP000198781">
    <property type="component" value="Unassembled WGS sequence"/>
</dbReference>
<dbReference type="Pfam" id="PF00041">
    <property type="entry name" value="fn3"/>
    <property type="match status" value="1"/>
</dbReference>
<evidence type="ECO:0000256" key="1">
    <source>
        <dbReference type="SAM" id="Phobius"/>
    </source>
</evidence>
<protein>
    <submittedName>
        <fullName evidence="4">IPTL-CTERM protein sorting domain-containing protein</fullName>
    </submittedName>
</protein>
<dbReference type="STRING" id="187868.SAMN05192589_11925"/>
<dbReference type="InterPro" id="IPR003961">
    <property type="entry name" value="FN3_dom"/>
</dbReference>
<dbReference type="InterPro" id="IPR037293">
    <property type="entry name" value="Gal_Oxidase_central_sf"/>
</dbReference>
<feature type="transmembrane region" description="Helical" evidence="1">
    <location>
        <begin position="829"/>
        <end position="846"/>
    </location>
</feature>
<sequence length="850" mass="84756">MTLHPVLDFAWFRRFRVFLVASLLLGASGAALAQPAWSTVASLTTERYSSVATLLPSGKVLVSGGGSNSGVVASAELYDPSTNGWSSAGSLGNGRLYHTVTLLPSGKVLVSGGYEDNSGILASAELYDPATNGWSSAANLNSARYLHTTTLLPSGKVLVTGGYDNSGGLASAELYDPATNVWSSAGNLTDARAEHTATLLPSGKVLVTGGNRNSGAVASAELYDPSTNGWSSADSLGTGRLQHSATLLPSGKVLVSGGLGDSGPLASAELYDPVANGWSTVGSLGTGRYRHTATLLPSGKVLVAGGGGSGVVLASAELYDPVTNGWSSAGNPGTGRQAHTATLLPSGKVLFAGGSGNGGALASTELYDPATNVWSSAGSLVNARYGHTATLLLTGNVLVTGGNDNNDSSLASAELYDPVADGWSTVGSLGTARYLHTAMLLPDGKVLIAGGHDNSGSLASAELFHWELGAPITRQPVLSSASPGALQPGAALTLGGTLLRGDSEASGGSTNSSATNLPLVQLQRLDGGATAWLAPVTSSSTSYTSQPLPSSLASGWYALRAVVNGIASDALLVRAVTVPNPPTAVASSTGDGAVALTWAAPADDGGSVVTGYTVLKQAVPAGASTVACTTTGALGCTASGLTNGQAYSFTVRAANGVGDSTLSAAVQATPQQFVNPSVPLTGVPGGGNASVQIAGGPAGCTVGALNIDTSVPPGAPSNASFPLGVLRFIATGCDNATLTVKVTYPSAIPAAAQLRKYGPQTFGAPNSWFSPSGASISGDRLTATYQVTDNGQGDSDGTLGSIRDPFAPMVLAAVPGPSGVAAIPTLSEWGLILMSLMAAGLGMLAVRRRT</sequence>
<dbReference type="InterPro" id="IPR053784">
    <property type="entry name" value="Choice_anch_U_dom"/>
</dbReference>
<dbReference type="InterPro" id="IPR036116">
    <property type="entry name" value="FN3_sf"/>
</dbReference>
<dbReference type="InterPro" id="IPR026442">
    <property type="entry name" value="IPTL_CTERM"/>
</dbReference>
<accession>A0A1G7DGC6</accession>
<dbReference type="Pfam" id="PF01344">
    <property type="entry name" value="Kelch_1"/>
    <property type="match status" value="1"/>
</dbReference>
<dbReference type="SUPFAM" id="SSF50965">
    <property type="entry name" value="Galactose oxidase, central domain"/>
    <property type="match status" value="2"/>
</dbReference>
<dbReference type="SMART" id="SM00612">
    <property type="entry name" value="Kelch"/>
    <property type="match status" value="9"/>
</dbReference>
<dbReference type="Pfam" id="PF24681">
    <property type="entry name" value="Kelch_KLHDC2_KLHL20_DRC7"/>
    <property type="match status" value="1"/>
</dbReference>
<dbReference type="Pfam" id="PF18203">
    <property type="entry name" value="IPTL-CTERM"/>
    <property type="match status" value="1"/>
</dbReference>
<evidence type="ECO:0000313" key="5">
    <source>
        <dbReference type="Proteomes" id="UP000198781"/>
    </source>
</evidence>
<keyword evidence="1" id="KW-1133">Transmembrane helix</keyword>
<dbReference type="SUPFAM" id="SSF49265">
    <property type="entry name" value="Fibronectin type III"/>
    <property type="match status" value="1"/>
</dbReference>
<dbReference type="PROSITE" id="PS50853">
    <property type="entry name" value="FN3"/>
    <property type="match status" value="1"/>
</dbReference>
<proteinExistence type="predicted"/>
<dbReference type="Gene3D" id="2.130.10.80">
    <property type="entry name" value="Galactose oxidase/kelch, beta-propeller"/>
    <property type="match status" value="4"/>
</dbReference>
<reference evidence="4 5" key="1">
    <citation type="submission" date="2016-10" db="EMBL/GenBank/DDBJ databases">
        <authorList>
            <person name="de Groot N.N."/>
        </authorList>
    </citation>
    <scope>NUCLEOTIDE SEQUENCE [LARGE SCALE GENOMIC DNA]</scope>
    <source>
        <strain evidence="4 5">DSM 16619</strain>
    </source>
</reference>
<evidence type="ECO:0000313" key="4">
    <source>
        <dbReference type="EMBL" id="SDE50562.1"/>
    </source>
</evidence>
<evidence type="ECO:0000259" key="3">
    <source>
        <dbReference type="PROSITE" id="PS50853"/>
    </source>
</evidence>
<dbReference type="InterPro" id="IPR015915">
    <property type="entry name" value="Kelch-typ_b-propeller"/>
</dbReference>
<dbReference type="OrthoDB" id="601499at2"/>